<name>A0A433U481_ELYCH</name>
<keyword evidence="3" id="KW-1185">Reference proteome</keyword>
<evidence type="ECO:0000313" key="3">
    <source>
        <dbReference type="Proteomes" id="UP000271974"/>
    </source>
</evidence>
<evidence type="ECO:0000256" key="1">
    <source>
        <dbReference type="SAM" id="MobiDB-lite"/>
    </source>
</evidence>
<feature type="region of interest" description="Disordered" evidence="1">
    <location>
        <begin position="1"/>
        <end position="22"/>
    </location>
</feature>
<sequence length="331" mass="37121">MAQGYIHTPGGQHECEILGSGPEAEESQSRWKECQKNPGHEQFISARYFKDNCLPRIKNDGIRDRLRAGIDLTVRLRVNWTSPGRPDGDIFSHARGSNELRVGTGFISLWHRKSRVLKDHCDACRGETAKKSWGFSVQTARHVVYDTEEAKETKVDLFYDDDSCTPGGGRETMRGLAVVATSPGKDTCHFLCVTHDEKLADRIESALRCWWRKGLEPLKVPDLDFLTSWGSATPVLIVSHPHGQAKKITVGEQRYRVGLFLEYNTATCAGSSGAPVFATFCLSVEYWSHVNAFPSVHSGGFITSSPHLLTRFLDKIRGRKTKQDQINYGFY</sequence>
<comment type="caution">
    <text evidence="2">The sequence shown here is derived from an EMBL/GenBank/DDBJ whole genome shotgun (WGS) entry which is preliminary data.</text>
</comment>
<evidence type="ECO:0000313" key="2">
    <source>
        <dbReference type="EMBL" id="RUS88626.1"/>
    </source>
</evidence>
<dbReference type="Proteomes" id="UP000271974">
    <property type="component" value="Unassembled WGS sequence"/>
</dbReference>
<organism evidence="2 3">
    <name type="scientific">Elysia chlorotica</name>
    <name type="common">Eastern emerald elysia</name>
    <name type="synonym">Sea slug</name>
    <dbReference type="NCBI Taxonomy" id="188477"/>
    <lineage>
        <taxon>Eukaryota</taxon>
        <taxon>Metazoa</taxon>
        <taxon>Spiralia</taxon>
        <taxon>Lophotrochozoa</taxon>
        <taxon>Mollusca</taxon>
        <taxon>Gastropoda</taxon>
        <taxon>Heterobranchia</taxon>
        <taxon>Euthyneura</taxon>
        <taxon>Panpulmonata</taxon>
        <taxon>Sacoglossa</taxon>
        <taxon>Placobranchoidea</taxon>
        <taxon>Plakobranchidae</taxon>
        <taxon>Elysia</taxon>
    </lineage>
</organism>
<protein>
    <recommendedName>
        <fullName evidence="4">Peptidase S1 domain-containing protein</fullName>
    </recommendedName>
</protein>
<dbReference type="InterPro" id="IPR009003">
    <property type="entry name" value="Peptidase_S1_PA"/>
</dbReference>
<gene>
    <name evidence="2" type="ORF">EGW08_003585</name>
</gene>
<accession>A0A433U481</accession>
<dbReference type="AlphaFoldDB" id="A0A433U481"/>
<evidence type="ECO:0008006" key="4">
    <source>
        <dbReference type="Google" id="ProtNLM"/>
    </source>
</evidence>
<reference evidence="2 3" key="1">
    <citation type="submission" date="2019-01" db="EMBL/GenBank/DDBJ databases">
        <title>A draft genome assembly of the solar-powered sea slug Elysia chlorotica.</title>
        <authorList>
            <person name="Cai H."/>
            <person name="Li Q."/>
            <person name="Fang X."/>
            <person name="Li J."/>
            <person name="Curtis N.E."/>
            <person name="Altenburger A."/>
            <person name="Shibata T."/>
            <person name="Feng M."/>
            <person name="Maeda T."/>
            <person name="Schwartz J.A."/>
            <person name="Shigenobu S."/>
            <person name="Lundholm N."/>
            <person name="Nishiyama T."/>
            <person name="Yang H."/>
            <person name="Hasebe M."/>
            <person name="Li S."/>
            <person name="Pierce S.K."/>
            <person name="Wang J."/>
        </authorList>
    </citation>
    <scope>NUCLEOTIDE SEQUENCE [LARGE SCALE GENOMIC DNA]</scope>
    <source>
        <strain evidence="2">EC2010</strain>
        <tissue evidence="2">Whole organism of an adult</tissue>
    </source>
</reference>
<proteinExistence type="predicted"/>
<dbReference type="EMBL" id="RQTK01000077">
    <property type="protein sequence ID" value="RUS88626.1"/>
    <property type="molecule type" value="Genomic_DNA"/>
</dbReference>
<dbReference type="SUPFAM" id="SSF50494">
    <property type="entry name" value="Trypsin-like serine proteases"/>
    <property type="match status" value="1"/>
</dbReference>